<dbReference type="EMBL" id="JAAPAO010001774">
    <property type="protein sequence ID" value="KAF4648858.1"/>
    <property type="molecule type" value="Genomic_DNA"/>
</dbReference>
<proteinExistence type="predicted"/>
<feature type="non-terminal residue" evidence="1">
    <location>
        <position position="1"/>
    </location>
</feature>
<feature type="non-terminal residue" evidence="1">
    <location>
        <position position="214"/>
    </location>
</feature>
<dbReference type="AlphaFoldDB" id="A0A7J6KNY4"/>
<organism evidence="1 2">
    <name type="scientific">Perkinsus chesapeaki</name>
    <name type="common">Clam parasite</name>
    <name type="synonym">Perkinsus andrewsi</name>
    <dbReference type="NCBI Taxonomy" id="330153"/>
    <lineage>
        <taxon>Eukaryota</taxon>
        <taxon>Sar</taxon>
        <taxon>Alveolata</taxon>
        <taxon>Perkinsozoa</taxon>
        <taxon>Perkinsea</taxon>
        <taxon>Perkinsida</taxon>
        <taxon>Perkinsidae</taxon>
        <taxon>Perkinsus</taxon>
    </lineage>
</organism>
<protein>
    <submittedName>
        <fullName evidence="1">Uncharacterized protein</fullName>
    </submittedName>
</protein>
<comment type="caution">
    <text evidence="1">The sequence shown here is derived from an EMBL/GenBank/DDBJ whole genome shotgun (WGS) entry which is preliminary data.</text>
</comment>
<sequence>LKLIKRRGRPPAAWQTSLKADANLFGPCKSLAEAFVVGKHSLTTHTRLEPPPNTNDLPLFVRWGKYLDWQANPSATVPMSRVKSYVSALDLFQRKLEKLAGSVNGDSKGSVFPGVNYKLNFVLRDHYVVPKDILNFVCKHLELPSSSNSGSSSSTEEQIVHELKPLEQRFHLLFSCDDKQRQFLAGTSCNGCWICGIVERKCQRGNVFALESGE</sequence>
<gene>
    <name evidence="1" type="ORF">FOL47_002710</name>
</gene>
<evidence type="ECO:0000313" key="2">
    <source>
        <dbReference type="Proteomes" id="UP000591131"/>
    </source>
</evidence>
<dbReference type="Proteomes" id="UP000591131">
    <property type="component" value="Unassembled WGS sequence"/>
</dbReference>
<reference evidence="1 2" key="1">
    <citation type="submission" date="2020-04" db="EMBL/GenBank/DDBJ databases">
        <title>Perkinsus chesapeaki whole genome sequence.</title>
        <authorList>
            <person name="Bogema D.R."/>
        </authorList>
    </citation>
    <scope>NUCLEOTIDE SEQUENCE [LARGE SCALE GENOMIC DNA]</scope>
    <source>
        <strain evidence="1">ATCC PRA-425</strain>
    </source>
</reference>
<evidence type="ECO:0000313" key="1">
    <source>
        <dbReference type="EMBL" id="KAF4648858.1"/>
    </source>
</evidence>
<accession>A0A7J6KNY4</accession>
<name>A0A7J6KNY4_PERCH</name>
<keyword evidence="2" id="KW-1185">Reference proteome</keyword>